<comment type="caution">
    <text evidence="3">The sequence shown here is derived from an EMBL/GenBank/DDBJ whole genome shotgun (WGS) entry which is preliminary data.</text>
</comment>
<feature type="signal peptide" evidence="2">
    <location>
        <begin position="1"/>
        <end position="20"/>
    </location>
</feature>
<evidence type="ECO:0000313" key="4">
    <source>
        <dbReference type="Proteomes" id="UP000241421"/>
    </source>
</evidence>
<feature type="region of interest" description="Disordered" evidence="1">
    <location>
        <begin position="112"/>
        <end position="132"/>
    </location>
</feature>
<gene>
    <name evidence="3" type="ORF">C7C56_007365</name>
</gene>
<feature type="chain" id="PRO_5015756994" description="DUF4189 domain-containing protein" evidence="2">
    <location>
        <begin position="21"/>
        <end position="132"/>
    </location>
</feature>
<proteinExistence type="predicted"/>
<evidence type="ECO:0008006" key="5">
    <source>
        <dbReference type="Google" id="ProtNLM"/>
    </source>
</evidence>
<evidence type="ECO:0000313" key="3">
    <source>
        <dbReference type="EMBL" id="PWF49276.1"/>
    </source>
</evidence>
<feature type="non-terminal residue" evidence="3">
    <location>
        <position position="132"/>
    </location>
</feature>
<evidence type="ECO:0000256" key="1">
    <source>
        <dbReference type="SAM" id="MobiDB-lite"/>
    </source>
</evidence>
<dbReference type="PROSITE" id="PS51257">
    <property type="entry name" value="PROKAR_LIPOPROTEIN"/>
    <property type="match status" value="1"/>
</dbReference>
<reference evidence="3 4" key="1">
    <citation type="submission" date="2018-04" db="EMBL/GenBank/DDBJ databases">
        <title>Massilia violaceinigra sp. nov., a novel purple-pigmented bacterium isolated from Tianshan glacier, Xinjiang, China.</title>
        <authorList>
            <person name="Wang H."/>
        </authorList>
    </citation>
    <scope>NUCLEOTIDE SEQUENCE [LARGE SCALE GENOMIC DNA]</scope>
    <source>
        <strain evidence="3 4">B448-2</strain>
    </source>
</reference>
<dbReference type="Proteomes" id="UP000241421">
    <property type="component" value="Unassembled WGS sequence"/>
</dbReference>
<sequence>MITFRLPRAVVRCTVLTSMAFLGASCAWQQAPLSAAASCIERQNYCLAGCQNDYASASLAWSLGALLATPPSGEGERRKIDHTLRKSEREAVAERLACRQACDLKDGSCFAAPAAPLPRPAPPAPVARPAAA</sequence>
<dbReference type="AlphaFoldDB" id="A0A2U2HPC2"/>
<evidence type="ECO:0000256" key="2">
    <source>
        <dbReference type="SAM" id="SignalP"/>
    </source>
</evidence>
<keyword evidence="2" id="KW-0732">Signal</keyword>
<dbReference type="RefSeq" id="WP_219933117.1">
    <property type="nucleotide sequence ID" value="NZ_PXWF02000099.1"/>
</dbReference>
<dbReference type="EMBL" id="PXWF02000099">
    <property type="protein sequence ID" value="PWF49276.1"/>
    <property type="molecule type" value="Genomic_DNA"/>
</dbReference>
<name>A0A2U2HPC2_9BURK</name>
<protein>
    <recommendedName>
        <fullName evidence="5">DUF4189 domain-containing protein</fullName>
    </recommendedName>
</protein>
<accession>A0A2U2HPC2</accession>
<feature type="compositionally biased region" description="Pro residues" evidence="1">
    <location>
        <begin position="115"/>
        <end position="126"/>
    </location>
</feature>
<keyword evidence="4" id="KW-1185">Reference proteome</keyword>
<organism evidence="3 4">
    <name type="scientific">Massilia glaciei</name>
    <dbReference type="NCBI Taxonomy" id="1524097"/>
    <lineage>
        <taxon>Bacteria</taxon>
        <taxon>Pseudomonadati</taxon>
        <taxon>Pseudomonadota</taxon>
        <taxon>Betaproteobacteria</taxon>
        <taxon>Burkholderiales</taxon>
        <taxon>Oxalobacteraceae</taxon>
        <taxon>Telluria group</taxon>
        <taxon>Massilia</taxon>
    </lineage>
</organism>